<dbReference type="EMBL" id="RCHU01000504">
    <property type="protein sequence ID" value="TKS03370.1"/>
    <property type="molecule type" value="Genomic_DNA"/>
</dbReference>
<dbReference type="InterPro" id="IPR006455">
    <property type="entry name" value="Homeodomain_ZF_HD"/>
</dbReference>
<protein>
    <submittedName>
        <fullName evidence="12">Zinc finger family protein</fullName>
    </submittedName>
</protein>
<gene>
    <name evidence="12" type="ORF">D5086_0000153670</name>
</gene>
<feature type="compositionally biased region" description="Polar residues" evidence="10">
    <location>
        <begin position="11"/>
        <end position="54"/>
    </location>
</feature>
<feature type="region of interest" description="Disordered" evidence="10">
    <location>
        <begin position="191"/>
        <end position="218"/>
    </location>
</feature>
<proteinExistence type="predicted"/>
<reference evidence="12" key="1">
    <citation type="submission" date="2018-10" db="EMBL/GenBank/DDBJ databases">
        <title>Population genomic analysis revealed the cold adaptation of white poplar.</title>
        <authorList>
            <person name="Liu Y.-J."/>
        </authorList>
    </citation>
    <scope>NUCLEOTIDE SEQUENCE [LARGE SCALE GENOMIC DNA]</scope>
    <source>
        <strain evidence="12">PAL-ZL1</strain>
    </source>
</reference>
<dbReference type="GO" id="GO:0050793">
    <property type="term" value="P:regulation of developmental process"/>
    <property type="evidence" value="ECO:0007669"/>
    <property type="project" value="TreeGrafter"/>
</dbReference>
<evidence type="ECO:0000256" key="1">
    <source>
        <dbReference type="ARBA" id="ARBA00004123"/>
    </source>
</evidence>
<evidence type="ECO:0000256" key="8">
    <source>
        <dbReference type="ARBA" id="ARBA00023163"/>
    </source>
</evidence>
<evidence type="ECO:0000256" key="7">
    <source>
        <dbReference type="ARBA" id="ARBA00023155"/>
    </source>
</evidence>
<keyword evidence="2" id="KW-0479">Metal-binding</keyword>
<dbReference type="AlphaFoldDB" id="A0A4U5Q0B7"/>
<dbReference type="PANTHER" id="PTHR31948">
    <property type="entry name" value="ZINC-FINGER HOMEODOMAIN PROTEIN 2"/>
    <property type="match status" value="1"/>
</dbReference>
<feature type="domain" description="ZF-HD dimerization-type" evidence="11">
    <location>
        <begin position="75"/>
        <end position="124"/>
    </location>
</feature>
<evidence type="ECO:0000256" key="2">
    <source>
        <dbReference type="ARBA" id="ARBA00022723"/>
    </source>
</evidence>
<feature type="region of interest" description="Disordered" evidence="10">
    <location>
        <begin position="276"/>
        <end position="297"/>
    </location>
</feature>
<evidence type="ECO:0000256" key="5">
    <source>
        <dbReference type="ARBA" id="ARBA00023015"/>
    </source>
</evidence>
<dbReference type="Pfam" id="PF04770">
    <property type="entry name" value="ZF-HD_dimer"/>
    <property type="match status" value="1"/>
</dbReference>
<dbReference type="GO" id="GO:0000976">
    <property type="term" value="F:transcription cis-regulatory region binding"/>
    <property type="evidence" value="ECO:0007669"/>
    <property type="project" value="TreeGrafter"/>
</dbReference>
<keyword evidence="9" id="KW-0539">Nucleus</keyword>
<comment type="caution">
    <text evidence="12">The sequence shown here is derived from an EMBL/GenBank/DDBJ whole genome shotgun (WGS) entry which is preliminary data.</text>
</comment>
<evidence type="ECO:0000256" key="3">
    <source>
        <dbReference type="ARBA" id="ARBA00022771"/>
    </source>
</evidence>
<keyword evidence="6" id="KW-0238">DNA-binding</keyword>
<organism evidence="12">
    <name type="scientific">Populus alba</name>
    <name type="common">White poplar</name>
    <dbReference type="NCBI Taxonomy" id="43335"/>
    <lineage>
        <taxon>Eukaryota</taxon>
        <taxon>Viridiplantae</taxon>
        <taxon>Streptophyta</taxon>
        <taxon>Embryophyta</taxon>
        <taxon>Tracheophyta</taxon>
        <taxon>Spermatophyta</taxon>
        <taxon>Magnoliopsida</taxon>
        <taxon>eudicotyledons</taxon>
        <taxon>Gunneridae</taxon>
        <taxon>Pentapetalae</taxon>
        <taxon>rosids</taxon>
        <taxon>fabids</taxon>
        <taxon>Malpighiales</taxon>
        <taxon>Salicaceae</taxon>
        <taxon>Saliceae</taxon>
        <taxon>Populus</taxon>
    </lineage>
</organism>
<evidence type="ECO:0000256" key="10">
    <source>
        <dbReference type="SAM" id="MobiDB-lite"/>
    </source>
</evidence>
<keyword evidence="4" id="KW-0862">Zinc</keyword>
<dbReference type="PANTHER" id="PTHR31948:SF60">
    <property type="entry name" value="ZINC-FINGER HOMEODOMAIN PROTEIN 5"/>
    <property type="match status" value="1"/>
</dbReference>
<dbReference type="SUPFAM" id="SSF46689">
    <property type="entry name" value="Homeodomain-like"/>
    <property type="match status" value="1"/>
</dbReference>
<dbReference type="STRING" id="43335.A0A4U5Q0B7"/>
<comment type="subcellular location">
    <subcellularLocation>
        <location evidence="1">Nucleus</location>
    </subcellularLocation>
</comment>
<keyword evidence="8" id="KW-0804">Transcription</keyword>
<feature type="region of interest" description="Disordered" evidence="10">
    <location>
        <begin position="1"/>
        <end position="73"/>
    </location>
</feature>
<evidence type="ECO:0000256" key="9">
    <source>
        <dbReference type="ARBA" id="ARBA00023242"/>
    </source>
</evidence>
<evidence type="ECO:0000256" key="6">
    <source>
        <dbReference type="ARBA" id="ARBA00023125"/>
    </source>
</evidence>
<accession>A0A4U5Q0B7</accession>
<dbReference type="GO" id="GO:0005634">
    <property type="term" value="C:nucleus"/>
    <property type="evidence" value="ECO:0007669"/>
    <property type="project" value="UniProtKB-SubCell"/>
</dbReference>
<dbReference type="FunFam" id="1.10.10.60:FF:000257">
    <property type="entry name" value="Zinc-finger homeodomain protein 2"/>
    <property type="match status" value="1"/>
</dbReference>
<dbReference type="GO" id="GO:0003700">
    <property type="term" value="F:DNA-binding transcription factor activity"/>
    <property type="evidence" value="ECO:0007669"/>
    <property type="project" value="TreeGrafter"/>
</dbReference>
<evidence type="ECO:0000256" key="4">
    <source>
        <dbReference type="ARBA" id="ARBA00022833"/>
    </source>
</evidence>
<sequence>MEIGGLENDIRTSVPSSYSHQSSGLEGRNGNHNGTTVLTYTQTLDRQRQPSRSPNPDRLAIISSGPNSKTSTTRYRECLRNHAANVGGSVYDGCGEFMPGGEEGSLEALKCAACECHRNFHRREIDGETQFSPGSRRSATMVHSLQLPPPLPSPAVLHHHHHHQRYSMGLHTSPHTANMVQPMSVAFGGVSGGTESSSEDLNPFQSNADGVPPPAPYVMSKKRFRTKFTPEQKDKMMEFADKVGWRINKQDDEEVQKFCAEVGVRRQVFKVWMHNNKNLKKQPQQQVPLDENENENP</sequence>
<keyword evidence="3" id="KW-0863">Zinc-finger</keyword>
<feature type="compositionally biased region" description="Polar residues" evidence="10">
    <location>
        <begin position="64"/>
        <end position="73"/>
    </location>
</feature>
<dbReference type="PROSITE" id="PS51523">
    <property type="entry name" value="ZF_HD_DIMER"/>
    <property type="match status" value="1"/>
</dbReference>
<dbReference type="InterPro" id="IPR009057">
    <property type="entry name" value="Homeodomain-like_sf"/>
</dbReference>
<keyword evidence="7" id="KW-0371">Homeobox</keyword>
<evidence type="ECO:0000259" key="11">
    <source>
        <dbReference type="PROSITE" id="PS51523"/>
    </source>
</evidence>
<keyword evidence="5" id="KW-0805">Transcription regulation</keyword>
<dbReference type="GO" id="GO:0008270">
    <property type="term" value="F:zinc ion binding"/>
    <property type="evidence" value="ECO:0007669"/>
    <property type="project" value="UniProtKB-KW"/>
</dbReference>
<dbReference type="NCBIfam" id="TIGR01566">
    <property type="entry name" value="ZF_HD_prot_N"/>
    <property type="match status" value="1"/>
</dbReference>
<name>A0A4U5Q0B7_POPAL</name>
<evidence type="ECO:0000313" key="12">
    <source>
        <dbReference type="EMBL" id="TKS03370.1"/>
    </source>
</evidence>
<dbReference type="NCBIfam" id="TIGR01565">
    <property type="entry name" value="homeo_ZF_HD"/>
    <property type="match status" value="1"/>
</dbReference>
<dbReference type="InterPro" id="IPR006456">
    <property type="entry name" value="ZF_HD_homeobox_Cys/His_dimer"/>
</dbReference>
<dbReference type="Gene3D" id="1.10.10.60">
    <property type="entry name" value="Homeodomain-like"/>
    <property type="match status" value="1"/>
</dbReference>